<evidence type="ECO:0000256" key="1">
    <source>
        <dbReference type="ARBA" id="ARBA00001255"/>
    </source>
</evidence>
<dbReference type="Gene3D" id="3.20.20.70">
    <property type="entry name" value="Aldolase class I"/>
    <property type="match status" value="1"/>
</dbReference>
<gene>
    <name evidence="6" type="ORF">LEL_08536</name>
</gene>
<dbReference type="EC" id="3.2.1.22" evidence="2"/>
<keyword evidence="4" id="KW-0812">Transmembrane</keyword>
<feature type="transmembrane region" description="Helical" evidence="4">
    <location>
        <begin position="33"/>
        <end position="55"/>
    </location>
</feature>
<keyword evidence="4" id="KW-0472">Membrane</keyword>
<dbReference type="PANTHER" id="PTHR35273">
    <property type="entry name" value="ALPHA-1,4 POLYGALACTOSAMINIDASE, PUTATIVE (AFU_ORTHOLOGUE AFUA_3G07890)-RELATED"/>
    <property type="match status" value="1"/>
</dbReference>
<dbReference type="EMBL" id="AZHF01000007">
    <property type="protein sequence ID" value="OAA72752.1"/>
    <property type="molecule type" value="Genomic_DNA"/>
</dbReference>
<keyword evidence="7" id="KW-1185">Reference proteome</keyword>
<feature type="compositionally biased region" description="Basic and acidic residues" evidence="3">
    <location>
        <begin position="1"/>
        <end position="18"/>
    </location>
</feature>
<evidence type="ECO:0000313" key="6">
    <source>
        <dbReference type="EMBL" id="OAA72752.1"/>
    </source>
</evidence>
<comment type="catalytic activity">
    <reaction evidence="1">
        <text>Hydrolysis of terminal, non-reducing alpha-D-galactose residues in alpha-D-galactosides, including galactose oligosaccharides, galactomannans and galactolipids.</text>
        <dbReference type="EC" id="3.2.1.22"/>
    </reaction>
</comment>
<evidence type="ECO:0000256" key="2">
    <source>
        <dbReference type="ARBA" id="ARBA00012755"/>
    </source>
</evidence>
<evidence type="ECO:0000256" key="3">
    <source>
        <dbReference type="SAM" id="MobiDB-lite"/>
    </source>
</evidence>
<evidence type="ECO:0000256" key="4">
    <source>
        <dbReference type="SAM" id="Phobius"/>
    </source>
</evidence>
<feature type="domain" description="Glycoside-hydrolase family GH114 TIM-barrel" evidence="5">
    <location>
        <begin position="92"/>
        <end position="332"/>
    </location>
</feature>
<comment type="caution">
    <text evidence="6">The sequence shown here is derived from an EMBL/GenBank/DDBJ whole genome shotgun (WGS) entry which is preliminary data.</text>
</comment>
<dbReference type="AlphaFoldDB" id="A0A162JRM3"/>
<dbReference type="SUPFAM" id="SSF51445">
    <property type="entry name" value="(Trans)glycosidases"/>
    <property type="match status" value="1"/>
</dbReference>
<dbReference type="PANTHER" id="PTHR35273:SF2">
    <property type="entry name" value="ALPHA-GALACTOSIDASE"/>
    <property type="match status" value="1"/>
</dbReference>
<dbReference type="GO" id="GO:0004557">
    <property type="term" value="F:alpha-galactosidase activity"/>
    <property type="evidence" value="ECO:0007669"/>
    <property type="project" value="UniProtKB-EC"/>
</dbReference>
<evidence type="ECO:0000313" key="7">
    <source>
        <dbReference type="Proteomes" id="UP000076881"/>
    </source>
</evidence>
<proteinExistence type="predicted"/>
<keyword evidence="4" id="KW-1133">Transmembrane helix</keyword>
<evidence type="ECO:0000259" key="5">
    <source>
        <dbReference type="Pfam" id="PF03537"/>
    </source>
</evidence>
<accession>A0A162JRM3</accession>
<name>A0A162JRM3_CORDF</name>
<feature type="compositionally biased region" description="Polar residues" evidence="3">
    <location>
        <begin position="63"/>
        <end position="74"/>
    </location>
</feature>
<dbReference type="STRING" id="1081108.A0A162JRM3"/>
<feature type="region of interest" description="Disordered" evidence="3">
    <location>
        <begin position="1"/>
        <end position="21"/>
    </location>
</feature>
<dbReference type="Proteomes" id="UP000076881">
    <property type="component" value="Unassembled WGS sequence"/>
</dbReference>
<protein>
    <recommendedName>
        <fullName evidence="2">alpha-galactosidase</fullName>
        <ecNumber evidence="2">3.2.1.22</ecNumber>
    </recommendedName>
</protein>
<feature type="region of interest" description="Disordered" evidence="3">
    <location>
        <begin position="56"/>
        <end position="75"/>
    </location>
</feature>
<dbReference type="OrthoDB" id="2108802at2759"/>
<dbReference type="InterPro" id="IPR013785">
    <property type="entry name" value="Aldolase_TIM"/>
</dbReference>
<sequence length="347" mass="38630">MSARNSHAEDSDVAKEKQPLAPSKQPVAVWKKIATAGISLAVIIGLSVGLGVGLTRSKRGSNDSRSNSNKTNIELRNVSGRASKWTPKVGDSWQIVLKNTIRNDVDFTPDVSIWDFDVFENDKETINELHNRGKKVICYFSAGTWEKGRPDADEFPEEDLGGTLPEWQDERWARISSPKVRDIMKQRIALAASKGCDAIDPDNVDGFQNDENNLGLTTQDSVDYLNFLHNEANKYNMSVGLKNAADIIDDVMHVVGFSVNEQCAADHENPECETFHKFIDAGKPVFHIEYPPNDDAQTYPDDLRKEICARKGAGIGSDRFSTVFKRMNLDGWVQFCNGDVHETALVL</sequence>
<dbReference type="InterPro" id="IPR004352">
    <property type="entry name" value="GH114_TIM-barrel"/>
</dbReference>
<dbReference type="InterPro" id="IPR017853">
    <property type="entry name" value="GH"/>
</dbReference>
<dbReference type="Pfam" id="PF03537">
    <property type="entry name" value="Glyco_hydro_114"/>
    <property type="match status" value="1"/>
</dbReference>
<reference evidence="6 7" key="1">
    <citation type="journal article" date="2016" name="Genome Biol. Evol.">
        <title>Divergent and convergent evolution of fungal pathogenicity.</title>
        <authorList>
            <person name="Shang Y."/>
            <person name="Xiao G."/>
            <person name="Zheng P."/>
            <person name="Cen K."/>
            <person name="Zhan S."/>
            <person name="Wang C."/>
        </authorList>
    </citation>
    <scope>NUCLEOTIDE SEQUENCE [LARGE SCALE GENOMIC DNA]</scope>
    <source>
        <strain evidence="6 7">RCEF 1005</strain>
    </source>
</reference>
<organism evidence="6 7">
    <name type="scientific">Akanthomyces lecanii RCEF 1005</name>
    <dbReference type="NCBI Taxonomy" id="1081108"/>
    <lineage>
        <taxon>Eukaryota</taxon>
        <taxon>Fungi</taxon>
        <taxon>Dikarya</taxon>
        <taxon>Ascomycota</taxon>
        <taxon>Pezizomycotina</taxon>
        <taxon>Sordariomycetes</taxon>
        <taxon>Hypocreomycetidae</taxon>
        <taxon>Hypocreales</taxon>
        <taxon>Cordycipitaceae</taxon>
        <taxon>Akanthomyces</taxon>
        <taxon>Cordyceps confragosa</taxon>
    </lineage>
</organism>